<dbReference type="RefSeq" id="NP_001256922.1">
    <property type="nucleotide sequence ID" value="NM_001269993.2"/>
</dbReference>
<sequence>MCAHFYNTTMNGCCLLNRRLLAAKNFETVEDLEDHEFDRNAEGHPNQPVRIYG</sequence>
<organism evidence="1 2">
    <name type="scientific">Caenorhabditis elegans</name>
    <dbReference type="NCBI Taxonomy" id="6239"/>
    <lineage>
        <taxon>Eukaryota</taxon>
        <taxon>Metazoa</taxon>
        <taxon>Ecdysozoa</taxon>
        <taxon>Nematoda</taxon>
        <taxon>Chromadorea</taxon>
        <taxon>Rhabditida</taxon>
        <taxon>Rhabditina</taxon>
        <taxon>Rhabditomorpha</taxon>
        <taxon>Rhabditoidea</taxon>
        <taxon>Rhabditidae</taxon>
        <taxon>Peloderinae</taxon>
        <taxon>Caenorhabditis</taxon>
    </lineage>
</organism>
<proteinExistence type="predicted"/>
<dbReference type="EMBL" id="BX284605">
    <property type="protein sequence ID" value="CCC42148.1"/>
    <property type="molecule type" value="Genomic_DNA"/>
</dbReference>
<dbReference type="Proteomes" id="UP000001940">
    <property type="component" value="Chromosome V"/>
</dbReference>
<evidence type="ECO:0000313" key="1">
    <source>
        <dbReference type="EMBL" id="CCC42148.1"/>
    </source>
</evidence>
<gene>
    <name evidence="1 3" type="ORF">B0250.18</name>
    <name evidence="1" type="ORF">CELE_B0250.18</name>
</gene>
<accession>G1K0Y4</accession>
<dbReference type="Bgee" id="WBGene00206505">
    <property type="expression patterns" value="Expressed in pharyngeal muscle cell (C elegans) and 2 other cell types or tissues"/>
</dbReference>
<evidence type="ECO:0000313" key="3">
    <source>
        <dbReference type="WormBase" id="B0250.18a"/>
    </source>
</evidence>
<dbReference type="HOGENOM" id="CLU_3070704_0_0_1"/>
<name>G1K0Y4_CAEEL</name>
<reference evidence="1 2" key="1">
    <citation type="journal article" date="1998" name="Science">
        <title>Genome sequence of the nematode C. elegans: a platform for investigating biology.</title>
        <authorList>
            <consortium name="The C. elegans sequencing consortium"/>
            <person name="Sulson J.E."/>
            <person name="Waterston R."/>
        </authorList>
    </citation>
    <scope>NUCLEOTIDE SEQUENCE [LARGE SCALE GENOMIC DNA]</scope>
    <source>
        <strain evidence="1 2">Bristol N2</strain>
    </source>
</reference>
<dbReference type="AGR" id="WB:WBGene00206505"/>
<dbReference type="AlphaFoldDB" id="G1K0Y4"/>
<evidence type="ECO:0000313" key="2">
    <source>
        <dbReference type="Proteomes" id="UP000001940"/>
    </source>
</evidence>
<dbReference type="ExpressionAtlas" id="G1K0Y4">
    <property type="expression patterns" value="baseline"/>
</dbReference>
<keyword evidence="2" id="KW-1185">Reference proteome</keyword>
<dbReference type="GeneID" id="13218813"/>
<dbReference type="KEGG" id="cel:CELE_B0250.18"/>
<dbReference type="PaxDb" id="6239-B0250.18a"/>
<protein>
    <submittedName>
        <fullName evidence="1">Uncharacterized protein</fullName>
    </submittedName>
</protein>
<dbReference type="WormBase" id="B0250.18a">
    <property type="protein sequence ID" value="CE46537"/>
    <property type="gene ID" value="WBGene00206505"/>
</dbReference>
<dbReference type="InParanoid" id="G1K0Y4"/>
<dbReference type="CTD" id="13218813"/>